<reference evidence="1 2" key="1">
    <citation type="submission" date="2018-01" db="EMBL/GenBank/DDBJ databases">
        <authorList>
            <person name="Paulsen S."/>
            <person name="Gram L.K."/>
        </authorList>
    </citation>
    <scope>NUCLEOTIDE SEQUENCE [LARGE SCALE GENOMIC DNA]</scope>
    <source>
        <strain evidence="1 2">S3790</strain>
    </source>
</reference>
<comment type="caution">
    <text evidence="1">The sequence shown here is derived from an EMBL/GenBank/DDBJ whole genome shotgun (WGS) entry which is preliminary data.</text>
</comment>
<dbReference type="Proteomes" id="UP000307217">
    <property type="component" value="Unassembled WGS sequence"/>
</dbReference>
<sequence>MNSHLHAQNHHPLPTQYVIDDTANVLGEIYKDDTSLVCYCQRAPWALSRAAHSFAKNQDGELLRYQGKIDPELTTRLKNIFCHSAHGNLIVNHIELMLTMFDTLFEPKEIGLRVISCTEAHSPAFHENKMIARMTSSLGGSGERWIERKYAQYYPLEKGQTSAQVKAPHTNYINSLCDGDIAIYKGTNWLDHEHSALISASPEFNEADAKLCTYIDFLG</sequence>
<dbReference type="EMBL" id="PNBX01000010">
    <property type="protein sequence ID" value="TMO69837.1"/>
    <property type="molecule type" value="Genomic_DNA"/>
</dbReference>
<protein>
    <submittedName>
        <fullName evidence="1">DUF1826 domain-containing protein</fullName>
    </submittedName>
</protein>
<dbReference type="AlphaFoldDB" id="A0A5S3VCT8"/>
<name>A0A5S3VCT8_9GAMM</name>
<accession>A0A5S3VCT8</accession>
<reference evidence="2" key="2">
    <citation type="submission" date="2019-06" db="EMBL/GenBank/DDBJ databases">
        <title>Co-occurence of chitin degradation, pigmentation and bioactivity in marine Pseudoalteromonas.</title>
        <authorList>
            <person name="Sonnenschein E.C."/>
            <person name="Bech P.K."/>
        </authorList>
    </citation>
    <scope>NUCLEOTIDE SEQUENCE [LARGE SCALE GENOMIC DNA]</scope>
    <source>
        <strain evidence="2">S3790</strain>
    </source>
</reference>
<evidence type="ECO:0000313" key="1">
    <source>
        <dbReference type="EMBL" id="TMO69837.1"/>
    </source>
</evidence>
<proteinExistence type="predicted"/>
<dbReference type="OrthoDB" id="5342505at2"/>
<dbReference type="RefSeq" id="WP_138590047.1">
    <property type="nucleotide sequence ID" value="NZ_PNBX01000010.1"/>
</dbReference>
<evidence type="ECO:0000313" key="2">
    <source>
        <dbReference type="Proteomes" id="UP000307217"/>
    </source>
</evidence>
<dbReference type="Pfam" id="PF08856">
    <property type="entry name" value="DUF1826"/>
    <property type="match status" value="1"/>
</dbReference>
<organism evidence="1 2">
    <name type="scientific">Pseudoalteromonas aurantia</name>
    <dbReference type="NCBI Taxonomy" id="43654"/>
    <lineage>
        <taxon>Bacteria</taxon>
        <taxon>Pseudomonadati</taxon>
        <taxon>Pseudomonadota</taxon>
        <taxon>Gammaproteobacteria</taxon>
        <taxon>Alteromonadales</taxon>
        <taxon>Pseudoalteromonadaceae</taxon>
        <taxon>Pseudoalteromonas</taxon>
    </lineage>
</organism>
<dbReference type="InterPro" id="IPR014955">
    <property type="entry name" value="DUF1826"/>
</dbReference>
<gene>
    <name evidence="1" type="ORF">CWC19_03590</name>
</gene>